<proteinExistence type="predicted"/>
<comment type="caution">
    <text evidence="1">The sequence shown here is derived from an EMBL/GenBank/DDBJ whole genome shotgun (WGS) entry which is preliminary data.</text>
</comment>
<accession>A0ABR2EF36</accession>
<keyword evidence="2" id="KW-1185">Reference proteome</keyword>
<dbReference type="EMBL" id="JBBPBM010000015">
    <property type="protein sequence ID" value="KAK8558658.1"/>
    <property type="molecule type" value="Genomic_DNA"/>
</dbReference>
<sequence length="71" mass="8072">MEIWLVDGTWDIGYLHDILLPGAIDHVVGVLPLSTNETRDMLTWRSTQDGNFTIASAYELMVKHSWESLDP</sequence>
<evidence type="ECO:0000313" key="2">
    <source>
        <dbReference type="Proteomes" id="UP001472677"/>
    </source>
</evidence>
<organism evidence="1 2">
    <name type="scientific">Hibiscus sabdariffa</name>
    <name type="common">roselle</name>
    <dbReference type="NCBI Taxonomy" id="183260"/>
    <lineage>
        <taxon>Eukaryota</taxon>
        <taxon>Viridiplantae</taxon>
        <taxon>Streptophyta</taxon>
        <taxon>Embryophyta</taxon>
        <taxon>Tracheophyta</taxon>
        <taxon>Spermatophyta</taxon>
        <taxon>Magnoliopsida</taxon>
        <taxon>eudicotyledons</taxon>
        <taxon>Gunneridae</taxon>
        <taxon>Pentapetalae</taxon>
        <taxon>rosids</taxon>
        <taxon>malvids</taxon>
        <taxon>Malvales</taxon>
        <taxon>Malvaceae</taxon>
        <taxon>Malvoideae</taxon>
        <taxon>Hibiscus</taxon>
    </lineage>
</organism>
<protein>
    <submittedName>
        <fullName evidence="1">Uncharacterized protein</fullName>
    </submittedName>
</protein>
<name>A0ABR2EF36_9ROSI</name>
<evidence type="ECO:0000313" key="1">
    <source>
        <dbReference type="EMBL" id="KAK8558658.1"/>
    </source>
</evidence>
<dbReference type="Proteomes" id="UP001472677">
    <property type="component" value="Unassembled WGS sequence"/>
</dbReference>
<gene>
    <name evidence="1" type="ORF">V6N12_041958</name>
</gene>
<reference evidence="1 2" key="1">
    <citation type="journal article" date="2024" name="G3 (Bethesda)">
        <title>Genome assembly of Hibiscus sabdariffa L. provides insights into metabolisms of medicinal natural products.</title>
        <authorList>
            <person name="Kim T."/>
        </authorList>
    </citation>
    <scope>NUCLEOTIDE SEQUENCE [LARGE SCALE GENOMIC DNA]</scope>
    <source>
        <strain evidence="1">TK-2024</strain>
        <tissue evidence="1">Old leaves</tissue>
    </source>
</reference>